<dbReference type="EC" id="2.1.1.199" evidence="7"/>
<keyword evidence="4 7" id="KW-0489">Methyltransferase</keyword>
<evidence type="ECO:0000313" key="9">
    <source>
        <dbReference type="Proteomes" id="UP000007039"/>
    </source>
</evidence>
<dbReference type="PIRSF" id="PIRSF004486">
    <property type="entry name" value="MraW"/>
    <property type="match status" value="1"/>
</dbReference>
<feature type="binding site" evidence="7">
    <location>
        <position position="56"/>
    </location>
    <ligand>
        <name>S-adenosyl-L-methionine</name>
        <dbReference type="ChEBI" id="CHEBI:59789"/>
    </ligand>
</feature>
<dbReference type="GO" id="GO:0005737">
    <property type="term" value="C:cytoplasm"/>
    <property type="evidence" value="ECO:0007669"/>
    <property type="project" value="UniProtKB-SubCell"/>
</dbReference>
<proteinExistence type="inferred from homology"/>
<name>E4TFY3_CALNY</name>
<organism evidence="8 9">
    <name type="scientific">Calditerrivibrio nitroreducens (strain DSM 19672 / NBRC 101217 / Yu37-1)</name>
    <dbReference type="NCBI Taxonomy" id="768670"/>
    <lineage>
        <taxon>Bacteria</taxon>
        <taxon>Pseudomonadati</taxon>
        <taxon>Deferribacterota</taxon>
        <taxon>Deferribacteres</taxon>
        <taxon>Deferribacterales</taxon>
        <taxon>Calditerrivibrionaceae</taxon>
    </lineage>
</organism>
<evidence type="ECO:0000256" key="2">
    <source>
        <dbReference type="ARBA" id="ARBA00022490"/>
    </source>
</evidence>
<comment type="subcellular location">
    <subcellularLocation>
        <location evidence="7">Cytoplasm</location>
    </subcellularLocation>
</comment>
<dbReference type="EMBL" id="CP002347">
    <property type="protein sequence ID" value="ADR19639.1"/>
    <property type="molecule type" value="Genomic_DNA"/>
</dbReference>
<reference key="1">
    <citation type="submission" date="2010-11" db="EMBL/GenBank/DDBJ databases">
        <title>The complete genome of chromosome of Calditerrivibrio nitroreducens DSM 19672.</title>
        <authorList>
            <consortium name="US DOE Joint Genome Institute (JGI-PGF)"/>
            <person name="Lucas S."/>
            <person name="Copeland A."/>
            <person name="Lapidus A."/>
            <person name="Bruce D."/>
            <person name="Goodwin L."/>
            <person name="Pitluck S."/>
            <person name="Kyrpides N."/>
            <person name="Mavromatis K."/>
            <person name="Ivanova N."/>
            <person name="Mikhailova N."/>
            <person name="Zeytun A."/>
            <person name="Brettin T."/>
            <person name="Detter J.C."/>
            <person name="Tapia R."/>
            <person name="Han C."/>
            <person name="Land M."/>
            <person name="Hauser L."/>
            <person name="Markowitz V."/>
            <person name="Cheng J.-F."/>
            <person name="Hugenholtz P."/>
            <person name="Woyke T."/>
            <person name="Wu D."/>
            <person name="Spring S."/>
            <person name="Schroeder M."/>
            <person name="Brambilla E."/>
            <person name="Klenk H.-P."/>
            <person name="Eisen J.A."/>
        </authorList>
    </citation>
    <scope>NUCLEOTIDE SEQUENCE [LARGE SCALE GENOMIC DNA]</scope>
    <source>
        <strain>DSM 19672</strain>
    </source>
</reference>
<dbReference type="GO" id="GO:0071424">
    <property type="term" value="F:rRNA (cytosine-N4-)-methyltransferase activity"/>
    <property type="evidence" value="ECO:0007669"/>
    <property type="project" value="UniProtKB-UniRule"/>
</dbReference>
<protein>
    <recommendedName>
        <fullName evidence="7">Ribosomal RNA small subunit methyltransferase H</fullName>
        <ecNumber evidence="7">2.1.1.199</ecNumber>
    </recommendedName>
    <alternativeName>
        <fullName evidence="7">16S rRNA m(4)C1402 methyltransferase</fullName>
    </alternativeName>
    <alternativeName>
        <fullName evidence="7">rRNA (cytosine-N(4)-)-methyltransferase RsmH</fullName>
    </alternativeName>
</protein>
<keyword evidence="9" id="KW-1185">Reference proteome</keyword>
<dbReference type="SUPFAM" id="SSF53335">
    <property type="entry name" value="S-adenosyl-L-methionine-dependent methyltransferases"/>
    <property type="match status" value="1"/>
</dbReference>
<keyword evidence="2 7" id="KW-0963">Cytoplasm</keyword>
<dbReference type="eggNOG" id="COG0275">
    <property type="taxonomic scope" value="Bacteria"/>
</dbReference>
<keyword evidence="6 7" id="KW-0949">S-adenosyl-L-methionine</keyword>
<dbReference type="GO" id="GO:0070475">
    <property type="term" value="P:rRNA base methylation"/>
    <property type="evidence" value="ECO:0007669"/>
    <property type="project" value="UniProtKB-UniRule"/>
</dbReference>
<dbReference type="PANTHER" id="PTHR11265:SF0">
    <property type="entry name" value="12S RRNA N4-METHYLCYTIDINE METHYLTRANSFERASE"/>
    <property type="match status" value="1"/>
</dbReference>
<evidence type="ECO:0000256" key="4">
    <source>
        <dbReference type="ARBA" id="ARBA00022603"/>
    </source>
</evidence>
<comment type="similarity">
    <text evidence="1 7">Belongs to the methyltransferase superfamily. RsmH family.</text>
</comment>
<evidence type="ECO:0000256" key="3">
    <source>
        <dbReference type="ARBA" id="ARBA00022552"/>
    </source>
</evidence>
<dbReference type="InterPro" id="IPR029063">
    <property type="entry name" value="SAM-dependent_MTases_sf"/>
</dbReference>
<feature type="binding site" evidence="7">
    <location>
        <position position="82"/>
    </location>
    <ligand>
        <name>S-adenosyl-L-methionine</name>
        <dbReference type="ChEBI" id="CHEBI:59789"/>
    </ligand>
</feature>
<dbReference type="PANTHER" id="PTHR11265">
    <property type="entry name" value="S-ADENOSYL-METHYLTRANSFERASE MRAW"/>
    <property type="match status" value="1"/>
</dbReference>
<dbReference type="AlphaFoldDB" id="E4TFY3"/>
<dbReference type="Proteomes" id="UP000007039">
    <property type="component" value="Chromosome"/>
</dbReference>
<dbReference type="FunFam" id="1.10.150.170:FF:000001">
    <property type="entry name" value="Ribosomal RNA small subunit methyltransferase H"/>
    <property type="match status" value="1"/>
</dbReference>
<dbReference type="HAMAP" id="MF_01007">
    <property type="entry name" value="16SrRNA_methyltr_H"/>
    <property type="match status" value="1"/>
</dbReference>
<dbReference type="NCBIfam" id="TIGR00006">
    <property type="entry name" value="16S rRNA (cytosine(1402)-N(4))-methyltransferase RsmH"/>
    <property type="match status" value="1"/>
</dbReference>
<evidence type="ECO:0000256" key="7">
    <source>
        <dbReference type="HAMAP-Rule" id="MF_01007"/>
    </source>
</evidence>
<evidence type="ECO:0000256" key="1">
    <source>
        <dbReference type="ARBA" id="ARBA00010396"/>
    </source>
</evidence>
<evidence type="ECO:0000256" key="5">
    <source>
        <dbReference type="ARBA" id="ARBA00022679"/>
    </source>
</evidence>
<evidence type="ECO:0000256" key="6">
    <source>
        <dbReference type="ARBA" id="ARBA00022691"/>
    </source>
</evidence>
<dbReference type="Gene3D" id="3.40.50.150">
    <property type="entry name" value="Vaccinia Virus protein VP39"/>
    <property type="match status" value="1"/>
</dbReference>
<dbReference type="STRING" id="768670.Calni_1733"/>
<dbReference type="Gene3D" id="1.10.150.170">
    <property type="entry name" value="Putative methyltransferase TM0872, insert domain"/>
    <property type="match status" value="1"/>
</dbReference>
<dbReference type="SUPFAM" id="SSF81799">
    <property type="entry name" value="Putative methyltransferase TM0872, insert domain"/>
    <property type="match status" value="1"/>
</dbReference>
<evidence type="ECO:0000313" key="8">
    <source>
        <dbReference type="EMBL" id="ADR19639.1"/>
    </source>
</evidence>
<gene>
    <name evidence="7" type="primary">rsmH</name>
    <name evidence="8" type="ordered locus">Calni_1733</name>
</gene>
<dbReference type="InterPro" id="IPR023397">
    <property type="entry name" value="SAM-dep_MeTrfase_MraW_recog"/>
</dbReference>
<feature type="binding site" evidence="7">
    <location>
        <begin position="37"/>
        <end position="39"/>
    </location>
    <ligand>
        <name>S-adenosyl-L-methionine</name>
        <dbReference type="ChEBI" id="CHEBI:59789"/>
    </ligand>
</feature>
<dbReference type="HOGENOM" id="CLU_038422_2_0_0"/>
<feature type="binding site" evidence="7">
    <location>
        <position position="109"/>
    </location>
    <ligand>
        <name>S-adenosyl-L-methionine</name>
        <dbReference type="ChEBI" id="CHEBI:59789"/>
    </ligand>
</feature>
<comment type="function">
    <text evidence="7">Specifically methylates the N4 position of cytidine in position 1402 (C1402) of 16S rRNA.</text>
</comment>
<dbReference type="InterPro" id="IPR002903">
    <property type="entry name" value="RsmH"/>
</dbReference>
<comment type="catalytic activity">
    <reaction evidence="7">
        <text>cytidine(1402) in 16S rRNA + S-adenosyl-L-methionine = N(4)-methylcytidine(1402) in 16S rRNA + S-adenosyl-L-homocysteine + H(+)</text>
        <dbReference type="Rhea" id="RHEA:42928"/>
        <dbReference type="Rhea" id="RHEA-COMP:10286"/>
        <dbReference type="Rhea" id="RHEA-COMP:10287"/>
        <dbReference type="ChEBI" id="CHEBI:15378"/>
        <dbReference type="ChEBI" id="CHEBI:57856"/>
        <dbReference type="ChEBI" id="CHEBI:59789"/>
        <dbReference type="ChEBI" id="CHEBI:74506"/>
        <dbReference type="ChEBI" id="CHEBI:82748"/>
        <dbReference type="EC" id="2.1.1.199"/>
    </reaction>
</comment>
<keyword evidence="3 7" id="KW-0698">rRNA processing</keyword>
<reference evidence="8 9" key="2">
    <citation type="journal article" date="2011" name="Stand. Genomic Sci.">
        <title>Complete genome sequence of Calditerrivibrio nitroreducens type strain (Yu37-1).</title>
        <authorList>
            <person name="Pitluck S."/>
            <person name="Sikorski J."/>
            <person name="Zeytun A."/>
            <person name="Lapidus A."/>
            <person name="Nolan M."/>
            <person name="Lucas S."/>
            <person name="Hammon N."/>
            <person name="Deshpande S."/>
            <person name="Cheng J.F."/>
            <person name="Tapia R."/>
            <person name="Han C."/>
            <person name="Goodwin L."/>
            <person name="Liolios K."/>
            <person name="Pagani I."/>
            <person name="Ivanova N."/>
            <person name="Mavromatis K."/>
            <person name="Pati A."/>
            <person name="Chen A."/>
            <person name="Palaniappan K."/>
            <person name="Hauser L."/>
            <person name="Chang Y.J."/>
            <person name="Jeffries C.D."/>
            <person name="Detter J.C."/>
            <person name="Brambilla E."/>
            <person name="Djao O.D."/>
            <person name="Rohde M."/>
            <person name="Spring S."/>
            <person name="Goker M."/>
            <person name="Woyke T."/>
            <person name="Bristow J."/>
            <person name="Eisen J.A."/>
            <person name="Markowitz V."/>
            <person name="Hugenholtz P."/>
            <person name="Kyrpides N.C."/>
            <person name="Klenk H.P."/>
            <person name="Land M."/>
        </authorList>
    </citation>
    <scope>NUCLEOTIDE SEQUENCE [LARGE SCALE GENOMIC DNA]</scope>
    <source>
        <strain evidence="9">DSM 19672 / NBRC 101217 / Yu37-1</strain>
    </source>
</reference>
<dbReference type="KEGG" id="cni:Calni_1733"/>
<dbReference type="Pfam" id="PF01795">
    <property type="entry name" value="Methyltransf_5"/>
    <property type="match status" value="1"/>
</dbReference>
<sequence length="312" mass="34996" precursor="true">MAHKVEMAHIPVLLEEALHYLNVISGGVYVDCTGGGGGHSAAILEKINEGRLIILDRDPDACERLFIRFKGVPNVDIINDNFSNIEKILDSMGLKANGILADFGVSSFQISNTGRGFSFRYDEPLDMRMDKKTDLSAYDVVNNLSQETLENIIKKYGEDPFAKRIAYVIVKYRNLKKITTTKELAEIIANAVPVKFHKKGIHPATRTFQAIRIFVNKELEAIESLLKSLENILVSKGRGVFISFHSLEDRMVKDFLNYYAKQCICPPGQPICTCGKKQTFKVLTKKPVLPSKDEVIKNPYSRSAKLRAGERV</sequence>
<feature type="binding site" evidence="7">
    <location>
        <position position="102"/>
    </location>
    <ligand>
        <name>S-adenosyl-L-methionine</name>
        <dbReference type="ChEBI" id="CHEBI:59789"/>
    </ligand>
</feature>
<keyword evidence="5 7" id="KW-0808">Transferase</keyword>
<accession>E4TFY3</accession>